<dbReference type="SMART" id="SM00336">
    <property type="entry name" value="BBOX"/>
    <property type="match status" value="2"/>
</dbReference>
<dbReference type="EMBL" id="JAAIUW010000012">
    <property type="protein sequence ID" value="KAF7806304.1"/>
    <property type="molecule type" value="Genomic_DNA"/>
</dbReference>
<evidence type="ECO:0000256" key="7">
    <source>
        <dbReference type="PROSITE-ProRule" id="PRU00024"/>
    </source>
</evidence>
<comment type="subcellular location">
    <subcellularLocation>
        <location evidence="1 8">Nucleus</location>
    </subcellularLocation>
</comment>
<dbReference type="InterPro" id="IPR010402">
    <property type="entry name" value="CCT_domain"/>
</dbReference>
<proteinExistence type="inferred from homology"/>
<evidence type="ECO:0000256" key="8">
    <source>
        <dbReference type="PROSITE-ProRule" id="PRU00357"/>
    </source>
</evidence>
<evidence type="ECO:0000256" key="1">
    <source>
        <dbReference type="ARBA" id="ARBA00004123"/>
    </source>
</evidence>
<dbReference type="GO" id="GO:0008270">
    <property type="term" value="F:zinc ion binding"/>
    <property type="evidence" value="ECO:0007669"/>
    <property type="project" value="UniProtKB-KW"/>
</dbReference>
<feature type="compositionally biased region" description="Low complexity" evidence="9">
    <location>
        <begin position="208"/>
        <end position="227"/>
    </location>
</feature>
<evidence type="ECO:0000313" key="13">
    <source>
        <dbReference type="Proteomes" id="UP000634136"/>
    </source>
</evidence>
<gene>
    <name evidence="12" type="ORF">G2W53_038465</name>
</gene>
<dbReference type="Proteomes" id="UP000634136">
    <property type="component" value="Unassembled WGS sequence"/>
</dbReference>
<keyword evidence="4 7" id="KW-0863">Zinc-finger</keyword>
<dbReference type="Pfam" id="PF06203">
    <property type="entry name" value="CCT"/>
    <property type="match status" value="1"/>
</dbReference>
<evidence type="ECO:0000256" key="9">
    <source>
        <dbReference type="SAM" id="MobiDB-lite"/>
    </source>
</evidence>
<evidence type="ECO:0000259" key="11">
    <source>
        <dbReference type="PROSITE" id="PS51017"/>
    </source>
</evidence>
<dbReference type="PROSITE" id="PS50119">
    <property type="entry name" value="ZF_BBOX"/>
    <property type="match status" value="2"/>
</dbReference>
<feature type="domain" description="B box-type" evidence="10">
    <location>
        <begin position="53"/>
        <end position="100"/>
    </location>
</feature>
<evidence type="ECO:0000313" key="12">
    <source>
        <dbReference type="EMBL" id="KAF7806304.1"/>
    </source>
</evidence>
<dbReference type="AlphaFoldDB" id="A0A834SLR5"/>
<dbReference type="InterPro" id="IPR049808">
    <property type="entry name" value="CONSTANS-like_Bbox1"/>
</dbReference>
<keyword evidence="3" id="KW-0479">Metal-binding</keyword>
<comment type="similarity">
    <text evidence="2">Belongs to the CONSTANS family.</text>
</comment>
<dbReference type="OrthoDB" id="153872at2759"/>
<dbReference type="CDD" id="cd19821">
    <property type="entry name" value="Bbox1_BBX-like"/>
    <property type="match status" value="2"/>
</dbReference>
<feature type="compositionally biased region" description="Basic and acidic residues" evidence="9">
    <location>
        <begin position="184"/>
        <end position="197"/>
    </location>
</feature>
<dbReference type="GO" id="GO:0003700">
    <property type="term" value="F:DNA-binding transcription factor activity"/>
    <property type="evidence" value="ECO:0007669"/>
    <property type="project" value="TreeGrafter"/>
</dbReference>
<feature type="region of interest" description="Disordered" evidence="9">
    <location>
        <begin position="183"/>
        <end position="227"/>
    </location>
</feature>
<organism evidence="12 13">
    <name type="scientific">Senna tora</name>
    <dbReference type="NCBI Taxonomy" id="362788"/>
    <lineage>
        <taxon>Eukaryota</taxon>
        <taxon>Viridiplantae</taxon>
        <taxon>Streptophyta</taxon>
        <taxon>Embryophyta</taxon>
        <taxon>Tracheophyta</taxon>
        <taxon>Spermatophyta</taxon>
        <taxon>Magnoliopsida</taxon>
        <taxon>eudicotyledons</taxon>
        <taxon>Gunneridae</taxon>
        <taxon>Pentapetalae</taxon>
        <taxon>rosids</taxon>
        <taxon>fabids</taxon>
        <taxon>Fabales</taxon>
        <taxon>Fabaceae</taxon>
        <taxon>Caesalpinioideae</taxon>
        <taxon>Cassia clade</taxon>
        <taxon>Senna</taxon>
    </lineage>
</organism>
<evidence type="ECO:0000256" key="2">
    <source>
        <dbReference type="ARBA" id="ARBA00010024"/>
    </source>
</evidence>
<sequence length="355" mass="40198">MEYGDGYTCNWGRLCESCRVSASTLYCHTDSAFLCCSCDERIHAMGSPCWPHHRVQICGACENAPAAFTCKADDASLCINCDFEIHSANPIASRHNRVPLSPLPHDVTPAATTTTDHEEQRNNNNNYEVVENNKSSQEMDEREADSWLLLDSETIESQVVDDGFMFGETEEEVGVVECDSSNKFQEHPRDHQTHSFSEDQSDSVVPIQSVESHQSHQQLQQQQQQHQQNMYFNMEQDPSRVPFTNYPSNCPTTGGVAYMDAHVPVVGRARGKISEMCGGGYSRYGNPNGTVSMQMQFAGEMNRKAGVEKYREKKKSRKFEKRIRYAYRKAYAEKRPRVKGRFAKRQDLPSSLPPN</sequence>
<dbReference type="GO" id="GO:0009909">
    <property type="term" value="P:regulation of flower development"/>
    <property type="evidence" value="ECO:0007669"/>
    <property type="project" value="InterPro"/>
</dbReference>
<dbReference type="InterPro" id="IPR000315">
    <property type="entry name" value="Znf_B-box"/>
</dbReference>
<keyword evidence="13" id="KW-1185">Reference proteome</keyword>
<reference evidence="12" key="1">
    <citation type="submission" date="2020-09" db="EMBL/GenBank/DDBJ databases">
        <title>Genome-Enabled Discovery of Anthraquinone Biosynthesis in Senna tora.</title>
        <authorList>
            <person name="Kang S.-H."/>
            <person name="Pandey R.P."/>
            <person name="Lee C.-M."/>
            <person name="Sim J.-S."/>
            <person name="Jeong J.-T."/>
            <person name="Choi B.-S."/>
            <person name="Jung M."/>
            <person name="Ginzburg D."/>
            <person name="Zhao K."/>
            <person name="Won S.Y."/>
            <person name="Oh T.-J."/>
            <person name="Yu Y."/>
            <person name="Kim N.-H."/>
            <person name="Lee O.R."/>
            <person name="Lee T.-H."/>
            <person name="Bashyal P."/>
            <person name="Kim T.-S."/>
            <person name="Lee W.-H."/>
            <person name="Kawkins C."/>
            <person name="Kim C.-K."/>
            <person name="Kim J.S."/>
            <person name="Ahn B.O."/>
            <person name="Rhee S.Y."/>
            <person name="Sohng J.K."/>
        </authorList>
    </citation>
    <scope>NUCLEOTIDE SEQUENCE</scope>
    <source>
        <tissue evidence="12">Leaf</tissue>
    </source>
</reference>
<evidence type="ECO:0000256" key="6">
    <source>
        <dbReference type="ARBA" id="ARBA00023242"/>
    </source>
</evidence>
<keyword evidence="5" id="KW-0862">Zinc</keyword>
<feature type="domain" description="CCT" evidence="11">
    <location>
        <begin position="303"/>
        <end position="345"/>
    </location>
</feature>
<evidence type="ECO:0000256" key="5">
    <source>
        <dbReference type="ARBA" id="ARBA00022833"/>
    </source>
</evidence>
<comment type="caution">
    <text evidence="12">The sequence shown here is derived from an EMBL/GenBank/DDBJ whole genome shotgun (WGS) entry which is preliminary data.</text>
</comment>
<protein>
    <submittedName>
        <fullName evidence="12">CONSTANS-like 2 protein</fullName>
    </submittedName>
</protein>
<feature type="domain" description="B box-type" evidence="10">
    <location>
        <begin position="10"/>
        <end position="57"/>
    </location>
</feature>
<dbReference type="GO" id="GO:2000028">
    <property type="term" value="P:regulation of photoperiodism, flowering"/>
    <property type="evidence" value="ECO:0007669"/>
    <property type="project" value="TreeGrafter"/>
</dbReference>
<dbReference type="PANTHER" id="PTHR31319">
    <property type="entry name" value="ZINC FINGER PROTEIN CONSTANS-LIKE 4"/>
    <property type="match status" value="1"/>
</dbReference>
<dbReference type="InterPro" id="IPR045281">
    <property type="entry name" value="CONSTANS-like"/>
</dbReference>
<accession>A0A834SLR5</accession>
<evidence type="ECO:0000256" key="3">
    <source>
        <dbReference type="ARBA" id="ARBA00022723"/>
    </source>
</evidence>
<evidence type="ECO:0000259" key="10">
    <source>
        <dbReference type="PROSITE" id="PS50119"/>
    </source>
</evidence>
<name>A0A834SLR5_9FABA</name>
<dbReference type="PANTHER" id="PTHR31319:SF39">
    <property type="entry name" value="ZINC FINGER PROTEIN CONSTANS-LIKE 1"/>
    <property type="match status" value="1"/>
</dbReference>
<feature type="region of interest" description="Disordered" evidence="9">
    <location>
        <begin position="336"/>
        <end position="355"/>
    </location>
</feature>
<dbReference type="PROSITE" id="PS51017">
    <property type="entry name" value="CCT"/>
    <property type="match status" value="1"/>
</dbReference>
<keyword evidence="6 8" id="KW-0539">Nucleus</keyword>
<dbReference type="GO" id="GO:0005634">
    <property type="term" value="C:nucleus"/>
    <property type="evidence" value="ECO:0007669"/>
    <property type="project" value="UniProtKB-SubCell"/>
</dbReference>
<evidence type="ECO:0000256" key="4">
    <source>
        <dbReference type="ARBA" id="ARBA00022771"/>
    </source>
</evidence>
<dbReference type="Pfam" id="PF00643">
    <property type="entry name" value="zf-B_box"/>
    <property type="match status" value="1"/>
</dbReference>